<dbReference type="Gene3D" id="3.40.50.300">
    <property type="entry name" value="P-loop containing nucleotide triphosphate hydrolases"/>
    <property type="match status" value="1"/>
</dbReference>
<evidence type="ECO:0000256" key="1">
    <source>
        <dbReference type="ARBA" id="ARBA00022741"/>
    </source>
</evidence>
<dbReference type="GO" id="GO:0005524">
    <property type="term" value="F:ATP binding"/>
    <property type="evidence" value="ECO:0007669"/>
    <property type="project" value="UniProtKB-KW"/>
</dbReference>
<dbReference type="GO" id="GO:0016887">
    <property type="term" value="F:ATP hydrolysis activity"/>
    <property type="evidence" value="ECO:0007669"/>
    <property type="project" value="InterPro"/>
</dbReference>
<accession>A0A0B9H2V0</accession>
<protein>
    <submittedName>
        <fullName evidence="4">ABC transporter</fullName>
    </submittedName>
</protein>
<dbReference type="InterPro" id="IPR015854">
    <property type="entry name" value="ABC_transpr_LolD-like"/>
</dbReference>
<sequence length="213" mass="23427">MTEQRTELFAARQLGSGFETDPASHLTVKLQPGQHLAISGPSGCGKSSLLQVIAGLRPPSCGEIHWQQTTIKERNLPWWRQQFCYLPQQAVMGGDTILQALMLPWHLKALALPEPSHERCLQVLASLGISHSLEQSTSKLSGGEKQRLAIARALLMERALWLMDEPTSALDPASRDRVIALLDQLSLTVISVSHDPVWVKSAQLHHHMGGGNE</sequence>
<dbReference type="SUPFAM" id="SSF52540">
    <property type="entry name" value="P-loop containing nucleoside triphosphate hydrolases"/>
    <property type="match status" value="1"/>
</dbReference>
<feature type="domain" description="ABC transporter" evidence="3">
    <location>
        <begin position="3"/>
        <end position="212"/>
    </location>
</feature>
<organism evidence="4 5">
    <name type="scientific">Photobacterium gaetbulicola</name>
    <dbReference type="NCBI Taxonomy" id="1295392"/>
    <lineage>
        <taxon>Bacteria</taxon>
        <taxon>Pseudomonadati</taxon>
        <taxon>Pseudomonadota</taxon>
        <taxon>Gammaproteobacteria</taxon>
        <taxon>Vibrionales</taxon>
        <taxon>Vibrionaceae</taxon>
        <taxon>Photobacterium</taxon>
    </lineage>
</organism>
<dbReference type="InterPro" id="IPR003593">
    <property type="entry name" value="AAA+_ATPase"/>
</dbReference>
<dbReference type="GO" id="GO:0022857">
    <property type="term" value="F:transmembrane transporter activity"/>
    <property type="evidence" value="ECO:0007669"/>
    <property type="project" value="TreeGrafter"/>
</dbReference>
<dbReference type="Proteomes" id="UP000031278">
    <property type="component" value="Unassembled WGS sequence"/>
</dbReference>
<proteinExistence type="predicted"/>
<evidence type="ECO:0000313" key="5">
    <source>
        <dbReference type="Proteomes" id="UP000031278"/>
    </source>
</evidence>
<dbReference type="PROSITE" id="PS00211">
    <property type="entry name" value="ABC_TRANSPORTER_1"/>
    <property type="match status" value="1"/>
</dbReference>
<dbReference type="InterPro" id="IPR017871">
    <property type="entry name" value="ABC_transporter-like_CS"/>
</dbReference>
<dbReference type="AlphaFoldDB" id="A0A0B9H2V0"/>
<name>A0A0B9H2V0_9GAMM</name>
<dbReference type="RefSeq" id="WP_039457421.1">
    <property type="nucleotide sequence ID" value="NZ_JWLZ01000019.1"/>
</dbReference>
<dbReference type="EMBL" id="JWLZ01000019">
    <property type="protein sequence ID" value="KHT65221.1"/>
    <property type="molecule type" value="Genomic_DNA"/>
</dbReference>
<dbReference type="PROSITE" id="PS50893">
    <property type="entry name" value="ABC_TRANSPORTER_2"/>
    <property type="match status" value="1"/>
</dbReference>
<comment type="caution">
    <text evidence="4">The sequence shown here is derived from an EMBL/GenBank/DDBJ whole genome shotgun (WGS) entry which is preliminary data.</text>
</comment>
<reference evidence="4 5" key="1">
    <citation type="submission" date="2014-12" db="EMBL/GenBank/DDBJ databases">
        <title>Genome sequencing of Photobacterium gaetbulicola AD005a.</title>
        <authorList>
            <person name="Adrian T.G.S."/>
            <person name="Chan K.G."/>
        </authorList>
    </citation>
    <scope>NUCLEOTIDE SEQUENCE [LARGE SCALE GENOMIC DNA]</scope>
    <source>
        <strain evidence="4 5">AD005a</strain>
    </source>
</reference>
<gene>
    <name evidence="4" type="ORF">RJ45_02240</name>
</gene>
<dbReference type="PANTHER" id="PTHR24220">
    <property type="entry name" value="IMPORT ATP-BINDING PROTEIN"/>
    <property type="match status" value="1"/>
</dbReference>
<keyword evidence="1" id="KW-0547">Nucleotide-binding</keyword>
<dbReference type="Pfam" id="PF00005">
    <property type="entry name" value="ABC_tran"/>
    <property type="match status" value="1"/>
</dbReference>
<dbReference type="InterPro" id="IPR027417">
    <property type="entry name" value="P-loop_NTPase"/>
</dbReference>
<dbReference type="GO" id="GO:0005886">
    <property type="term" value="C:plasma membrane"/>
    <property type="evidence" value="ECO:0007669"/>
    <property type="project" value="TreeGrafter"/>
</dbReference>
<dbReference type="PANTHER" id="PTHR24220:SF690">
    <property type="entry name" value="ABC TRANSPORTER, ATP-BINDING PROTEIN"/>
    <property type="match status" value="1"/>
</dbReference>
<evidence type="ECO:0000313" key="4">
    <source>
        <dbReference type="EMBL" id="KHT65221.1"/>
    </source>
</evidence>
<keyword evidence="2" id="KW-0067">ATP-binding</keyword>
<dbReference type="InterPro" id="IPR003439">
    <property type="entry name" value="ABC_transporter-like_ATP-bd"/>
</dbReference>
<dbReference type="SMART" id="SM00382">
    <property type="entry name" value="AAA"/>
    <property type="match status" value="1"/>
</dbReference>
<evidence type="ECO:0000256" key="2">
    <source>
        <dbReference type="ARBA" id="ARBA00022840"/>
    </source>
</evidence>
<evidence type="ECO:0000259" key="3">
    <source>
        <dbReference type="PROSITE" id="PS50893"/>
    </source>
</evidence>